<dbReference type="PROSITE" id="PS00519">
    <property type="entry name" value="HTH_ASNC_1"/>
    <property type="match status" value="1"/>
</dbReference>
<dbReference type="SMART" id="SM00344">
    <property type="entry name" value="HTH_ASNC"/>
    <property type="match status" value="1"/>
</dbReference>
<evidence type="ECO:0000313" key="5">
    <source>
        <dbReference type="EMBL" id="QXT63365.1"/>
    </source>
</evidence>
<dbReference type="Pfam" id="PF01037">
    <property type="entry name" value="AsnC_trans_reg"/>
    <property type="match status" value="1"/>
</dbReference>
<reference evidence="5 6" key="1">
    <citation type="submission" date="2021-07" db="EMBL/GenBank/DDBJ databases">
        <title>complete genome sequencing of Tessaracoccus sp.J1M15.</title>
        <authorList>
            <person name="Bae J.-W."/>
            <person name="Kim D.-y."/>
        </authorList>
    </citation>
    <scope>NUCLEOTIDE SEQUENCE [LARGE SCALE GENOMIC DNA]</scope>
    <source>
        <strain evidence="5 6">J1M15</strain>
    </source>
</reference>
<sequence>MDDIDRNILAELQVDGRLTVTELADRVGLTPAPCHRRLRELERIGAIAGYRAVVNPEAVGLGFGALVFITLREANKEVLGAFERAVVEIPNVIQAQRVFGDLDYLVHVVTRDLAHFQNLYDEELSALPGVLRLSSTLVMRQVVDRPLPL</sequence>
<accession>A0ABX8SJ86</accession>
<keyword evidence="6" id="KW-1185">Reference proteome</keyword>
<dbReference type="RefSeq" id="WP_219083204.1">
    <property type="nucleotide sequence ID" value="NZ_CP079216.1"/>
</dbReference>
<dbReference type="InterPro" id="IPR019887">
    <property type="entry name" value="Tscrpt_reg_AsnC/Lrp_C"/>
</dbReference>
<dbReference type="PROSITE" id="PS50956">
    <property type="entry name" value="HTH_ASNC_2"/>
    <property type="match status" value="1"/>
</dbReference>
<proteinExistence type="predicted"/>
<dbReference type="EMBL" id="CP079216">
    <property type="protein sequence ID" value="QXT63365.1"/>
    <property type="molecule type" value="Genomic_DNA"/>
</dbReference>
<evidence type="ECO:0000259" key="4">
    <source>
        <dbReference type="PROSITE" id="PS50956"/>
    </source>
</evidence>
<dbReference type="InterPro" id="IPR019888">
    <property type="entry name" value="Tscrpt_reg_AsnC-like"/>
</dbReference>
<dbReference type="InterPro" id="IPR011991">
    <property type="entry name" value="ArsR-like_HTH"/>
</dbReference>
<dbReference type="InterPro" id="IPR000485">
    <property type="entry name" value="AsnC-type_HTH_dom"/>
</dbReference>
<protein>
    <submittedName>
        <fullName evidence="5">Lrp/AsnC family transcriptional regulator</fullName>
    </submittedName>
</protein>
<evidence type="ECO:0000256" key="1">
    <source>
        <dbReference type="ARBA" id="ARBA00023015"/>
    </source>
</evidence>
<dbReference type="PANTHER" id="PTHR30154">
    <property type="entry name" value="LEUCINE-RESPONSIVE REGULATORY PROTEIN"/>
    <property type="match status" value="1"/>
</dbReference>
<organism evidence="5 6">
    <name type="scientific">Tessaracoccus palaemonis</name>
    <dbReference type="NCBI Taxonomy" id="2829499"/>
    <lineage>
        <taxon>Bacteria</taxon>
        <taxon>Bacillati</taxon>
        <taxon>Actinomycetota</taxon>
        <taxon>Actinomycetes</taxon>
        <taxon>Propionibacteriales</taxon>
        <taxon>Propionibacteriaceae</taxon>
        <taxon>Tessaracoccus</taxon>
    </lineage>
</organism>
<dbReference type="PANTHER" id="PTHR30154:SF34">
    <property type="entry name" value="TRANSCRIPTIONAL REGULATOR AZLB"/>
    <property type="match status" value="1"/>
</dbReference>
<keyword evidence="3" id="KW-0804">Transcription</keyword>
<dbReference type="Pfam" id="PF13412">
    <property type="entry name" value="HTH_24"/>
    <property type="match status" value="1"/>
</dbReference>
<gene>
    <name evidence="5" type="ORF">KDB89_02450</name>
</gene>
<evidence type="ECO:0000256" key="3">
    <source>
        <dbReference type="ARBA" id="ARBA00023163"/>
    </source>
</evidence>
<keyword evidence="1" id="KW-0805">Transcription regulation</keyword>
<dbReference type="InterPro" id="IPR019885">
    <property type="entry name" value="Tscrpt_reg_HTH_AsnC-type_CS"/>
</dbReference>
<dbReference type="CDD" id="cd00090">
    <property type="entry name" value="HTH_ARSR"/>
    <property type="match status" value="1"/>
</dbReference>
<dbReference type="Proteomes" id="UP000824504">
    <property type="component" value="Chromosome"/>
</dbReference>
<evidence type="ECO:0000313" key="6">
    <source>
        <dbReference type="Proteomes" id="UP000824504"/>
    </source>
</evidence>
<evidence type="ECO:0000256" key="2">
    <source>
        <dbReference type="ARBA" id="ARBA00023125"/>
    </source>
</evidence>
<name>A0ABX8SJ86_9ACTN</name>
<keyword evidence="2" id="KW-0238">DNA-binding</keyword>
<feature type="domain" description="HTH asnC-type" evidence="4">
    <location>
        <begin position="1"/>
        <end position="62"/>
    </location>
</feature>